<reference evidence="1" key="1">
    <citation type="submission" date="2018-02" db="EMBL/GenBank/DDBJ databases">
        <title>Rhizophora mucronata_Transcriptome.</title>
        <authorList>
            <person name="Meera S.P."/>
            <person name="Sreeshan A."/>
            <person name="Augustine A."/>
        </authorList>
    </citation>
    <scope>NUCLEOTIDE SEQUENCE</scope>
    <source>
        <tissue evidence="1">Leaf</tissue>
    </source>
</reference>
<dbReference type="EMBL" id="GGEC01063009">
    <property type="protein sequence ID" value="MBX43493.1"/>
    <property type="molecule type" value="Transcribed_RNA"/>
</dbReference>
<dbReference type="AlphaFoldDB" id="A0A2P2NM10"/>
<proteinExistence type="predicted"/>
<accession>A0A2P2NM10</accession>
<name>A0A2P2NM10_RHIMU</name>
<protein>
    <submittedName>
        <fullName evidence="1">Uncharacterized protein</fullName>
    </submittedName>
</protein>
<organism evidence="1">
    <name type="scientific">Rhizophora mucronata</name>
    <name type="common">Asiatic mangrove</name>
    <dbReference type="NCBI Taxonomy" id="61149"/>
    <lineage>
        <taxon>Eukaryota</taxon>
        <taxon>Viridiplantae</taxon>
        <taxon>Streptophyta</taxon>
        <taxon>Embryophyta</taxon>
        <taxon>Tracheophyta</taxon>
        <taxon>Spermatophyta</taxon>
        <taxon>Magnoliopsida</taxon>
        <taxon>eudicotyledons</taxon>
        <taxon>Gunneridae</taxon>
        <taxon>Pentapetalae</taxon>
        <taxon>rosids</taxon>
        <taxon>fabids</taxon>
        <taxon>Malpighiales</taxon>
        <taxon>Rhizophoraceae</taxon>
        <taxon>Rhizophora</taxon>
    </lineage>
</organism>
<evidence type="ECO:0000313" key="1">
    <source>
        <dbReference type="EMBL" id="MBX43493.1"/>
    </source>
</evidence>
<sequence>MHFCNYPLTIVIDIRNKIITPSQRIKIVPNSDNCLVSISANYGIVIFCASQLLQRRRAKL</sequence>